<evidence type="ECO:0000313" key="3">
    <source>
        <dbReference type="Proteomes" id="UP000178815"/>
    </source>
</evidence>
<gene>
    <name evidence="2" type="ORF">A2678_01995</name>
</gene>
<dbReference type="EMBL" id="MFKU01000010">
    <property type="protein sequence ID" value="OGG48617.1"/>
    <property type="molecule type" value="Genomic_DNA"/>
</dbReference>
<evidence type="ECO:0000256" key="1">
    <source>
        <dbReference type="SAM" id="Phobius"/>
    </source>
</evidence>
<reference evidence="2 3" key="1">
    <citation type="journal article" date="2016" name="Nat. Commun.">
        <title>Thousands of microbial genomes shed light on interconnected biogeochemical processes in an aquifer system.</title>
        <authorList>
            <person name="Anantharaman K."/>
            <person name="Brown C.T."/>
            <person name="Hug L.A."/>
            <person name="Sharon I."/>
            <person name="Castelle C.J."/>
            <person name="Probst A.J."/>
            <person name="Thomas B.C."/>
            <person name="Singh A."/>
            <person name="Wilkins M.J."/>
            <person name="Karaoz U."/>
            <person name="Brodie E.L."/>
            <person name="Williams K.H."/>
            <person name="Hubbard S.S."/>
            <person name="Banfield J.F."/>
        </authorList>
    </citation>
    <scope>NUCLEOTIDE SEQUENCE [LARGE SCALE GENOMIC DNA]</scope>
</reference>
<dbReference type="AlphaFoldDB" id="A0A1F6CHY3"/>
<proteinExistence type="predicted"/>
<evidence type="ECO:0000313" key="2">
    <source>
        <dbReference type="EMBL" id="OGG48617.1"/>
    </source>
</evidence>
<keyword evidence="1" id="KW-1133">Transmembrane helix</keyword>
<feature type="transmembrane region" description="Helical" evidence="1">
    <location>
        <begin position="12"/>
        <end position="34"/>
    </location>
</feature>
<organism evidence="2 3">
    <name type="scientific">Candidatus Kaiserbacteria bacterium RIFCSPHIGHO2_01_FULL_53_31</name>
    <dbReference type="NCBI Taxonomy" id="1798481"/>
    <lineage>
        <taxon>Bacteria</taxon>
        <taxon>Candidatus Kaiseribacteriota</taxon>
    </lineage>
</organism>
<dbReference type="Proteomes" id="UP000178815">
    <property type="component" value="Unassembled WGS sequence"/>
</dbReference>
<name>A0A1F6CHY3_9BACT</name>
<sequence>MITTLFSLASTTLHAIGAIFLVIFIPIISFFGYAQPTRIATSTPEVSVEIATSSPLAPVPALVSPPVHKKAVTVPIVVPKPVPRIIPPPPVEATTTLSTAVGTTTLAIASVPLLTGGTAHAGQSVPISYLQITNVGGEGALLKGFWVEQNGSSPTESVIGLSTVDDRGGSRSSAGGAEGSTPFQNGVALAPTDAYFAPGQMRLFTIKATITRVVDSYIGMQLVIDVTSIETAAAVQGQFPIRGTTWTIAQ</sequence>
<accession>A0A1F6CHY3</accession>
<keyword evidence="1" id="KW-0472">Membrane</keyword>
<keyword evidence="1" id="KW-0812">Transmembrane</keyword>
<comment type="caution">
    <text evidence="2">The sequence shown here is derived from an EMBL/GenBank/DDBJ whole genome shotgun (WGS) entry which is preliminary data.</text>
</comment>
<protein>
    <submittedName>
        <fullName evidence="2">Uncharacterized protein</fullName>
    </submittedName>
</protein>